<dbReference type="Proteomes" id="UP001197378">
    <property type="component" value="Unassembled WGS sequence"/>
</dbReference>
<name>A0AAE3CJ15_9PROT</name>
<feature type="region of interest" description="Disordered" evidence="1">
    <location>
        <begin position="1"/>
        <end position="75"/>
    </location>
</feature>
<evidence type="ECO:0000313" key="3">
    <source>
        <dbReference type="Proteomes" id="UP001197378"/>
    </source>
</evidence>
<accession>A0AAE3CJ15</accession>
<dbReference type="AlphaFoldDB" id="A0AAE3CJ15"/>
<feature type="compositionally biased region" description="Basic residues" evidence="1">
    <location>
        <begin position="46"/>
        <end position="56"/>
    </location>
</feature>
<sequence>MPIALLQQQPWQKALSPAGPGTTPKKPGAGQCKDQHGSTPVQQKGQKARKHSNKARKQVEQPLPAARPQAQARQRLVGARRRAIMIGVH</sequence>
<dbReference type="RefSeq" id="WP_215871894.1">
    <property type="nucleotide sequence ID" value="NZ_JAAXYO010000039.1"/>
</dbReference>
<gene>
    <name evidence="2" type="ORF">HFQ13_03650</name>
</gene>
<reference evidence="2" key="1">
    <citation type="journal article" date="2021" name="ISME J.">
        <title>Genomic evolution of the class Acidithiobacillia: deep-branching Proteobacteria living in extreme acidic conditions.</title>
        <authorList>
            <person name="Moya-Beltran A."/>
            <person name="Beard S."/>
            <person name="Rojas-Villalobos C."/>
            <person name="Issotta F."/>
            <person name="Gallardo Y."/>
            <person name="Ulloa R."/>
            <person name="Giaveno A."/>
            <person name="Degli Esposti M."/>
            <person name="Johnson D.B."/>
            <person name="Quatrini R."/>
        </authorList>
    </citation>
    <scope>NUCLEOTIDE SEQUENCE</scope>
    <source>
        <strain evidence="2">VAN18-1</strain>
    </source>
</reference>
<evidence type="ECO:0000313" key="2">
    <source>
        <dbReference type="EMBL" id="MBU2787312.1"/>
    </source>
</evidence>
<dbReference type="EMBL" id="JAAXYO010000039">
    <property type="protein sequence ID" value="MBU2787312.1"/>
    <property type="molecule type" value="Genomic_DNA"/>
</dbReference>
<proteinExistence type="predicted"/>
<comment type="caution">
    <text evidence="2">The sequence shown here is derived from an EMBL/GenBank/DDBJ whole genome shotgun (WGS) entry which is preliminary data.</text>
</comment>
<keyword evidence="3" id="KW-1185">Reference proteome</keyword>
<evidence type="ECO:0000256" key="1">
    <source>
        <dbReference type="SAM" id="MobiDB-lite"/>
    </source>
</evidence>
<organism evidence="2 3">
    <name type="scientific">Igneacidithiobacillus copahuensis</name>
    <dbReference type="NCBI Taxonomy" id="2724909"/>
    <lineage>
        <taxon>Bacteria</taxon>
        <taxon>Pseudomonadati</taxon>
        <taxon>Pseudomonadota</taxon>
        <taxon>Acidithiobacillia</taxon>
        <taxon>Acidithiobacillales</taxon>
        <taxon>Acidithiobacillaceae</taxon>
        <taxon>Igneacidithiobacillus</taxon>
    </lineage>
</organism>
<feature type="compositionally biased region" description="Low complexity" evidence="1">
    <location>
        <begin position="17"/>
        <end position="30"/>
    </location>
</feature>
<feature type="compositionally biased region" description="Low complexity" evidence="1">
    <location>
        <begin position="61"/>
        <end position="75"/>
    </location>
</feature>
<protein>
    <submittedName>
        <fullName evidence="2">Uncharacterized protein</fullName>
    </submittedName>
</protein>
<feature type="compositionally biased region" description="Polar residues" evidence="1">
    <location>
        <begin position="1"/>
        <end position="11"/>
    </location>
</feature>